<organism evidence="2">
    <name type="scientific">gut metagenome</name>
    <dbReference type="NCBI Taxonomy" id="749906"/>
    <lineage>
        <taxon>unclassified sequences</taxon>
        <taxon>metagenomes</taxon>
        <taxon>organismal metagenomes</taxon>
    </lineage>
</organism>
<accession>J9H827</accession>
<dbReference type="InterPro" id="IPR041700">
    <property type="entry name" value="OMP_b-brl_3"/>
</dbReference>
<dbReference type="Pfam" id="PF14905">
    <property type="entry name" value="OMP_b-brl_3"/>
    <property type="match status" value="1"/>
</dbReference>
<proteinExistence type="predicted"/>
<gene>
    <name evidence="2" type="ORF">EVA_01137</name>
</gene>
<feature type="domain" description="Outer membrane protein beta-barrel" evidence="1">
    <location>
        <begin position="28"/>
        <end position="150"/>
    </location>
</feature>
<evidence type="ECO:0000313" key="2">
    <source>
        <dbReference type="EMBL" id="EJX10495.1"/>
    </source>
</evidence>
<comment type="caution">
    <text evidence="2">The sequence shown here is derived from an EMBL/GenBank/DDBJ whole genome shotgun (WGS) entry which is preliminary data.</text>
</comment>
<dbReference type="AlphaFoldDB" id="J9H827"/>
<protein>
    <recommendedName>
        <fullName evidence="1">Outer membrane protein beta-barrel domain-containing protein</fullName>
    </recommendedName>
</protein>
<reference evidence="2" key="1">
    <citation type="journal article" date="2012" name="PLoS ONE">
        <title>Gene sets for utilization of primary and secondary nutrition supplies in the distal gut of endangered iberian lynx.</title>
        <authorList>
            <person name="Alcaide M."/>
            <person name="Messina E."/>
            <person name="Richter M."/>
            <person name="Bargiela R."/>
            <person name="Peplies J."/>
            <person name="Huws S.A."/>
            <person name="Newbold C.J."/>
            <person name="Golyshin P.N."/>
            <person name="Simon M.A."/>
            <person name="Lopez G."/>
            <person name="Yakimov M.M."/>
            <person name="Ferrer M."/>
        </authorList>
    </citation>
    <scope>NUCLEOTIDE SEQUENCE</scope>
</reference>
<dbReference type="EMBL" id="AMCI01000173">
    <property type="protein sequence ID" value="EJX10495.1"/>
    <property type="molecule type" value="Genomic_DNA"/>
</dbReference>
<name>J9H827_9ZZZZ</name>
<evidence type="ECO:0000259" key="1">
    <source>
        <dbReference type="Pfam" id="PF14905"/>
    </source>
</evidence>
<sequence>MPEPILNRGRSFDISVSPSLTYRGDALICSLGGNYDFSYYDNNAFSAVQDRITHYKVYLNAEYRWRSFTFKSNFRMSGSDGYDSPDLNRIVPVWDLSASYKFLRNKATLSLGYNDILNKDKGYYGHSGPTWRAEFWRYTHHNYFWTTFSYRFEAKKTK</sequence>